<sequence>MIAKLDSGHRGGVLQVAELIVIAAALEVPPLLLLYPSVMGGQADWLPGRTASSGSIIRWFDGEAFERDDGHLSGTAVGQLAKTESENEKRRRRGTVAINLSREHLWGLEYREMLVYRIDRARERGDQTTVDATVDRLRRLDEDLAKGIERMTELGMDTSGGFDG</sequence>
<keyword evidence="2" id="KW-1185">Reference proteome</keyword>
<dbReference type="Proteomes" id="UP000283479">
    <property type="component" value="Unassembled WGS sequence"/>
</dbReference>
<protein>
    <submittedName>
        <fullName evidence="1">Uncharacterized protein</fullName>
    </submittedName>
</protein>
<gene>
    <name evidence="1" type="ORF">EGT50_13955</name>
</gene>
<organism evidence="1 2">
    <name type="scientific">Rhodococcus xishaensis</name>
    <dbReference type="NCBI Taxonomy" id="2487364"/>
    <lineage>
        <taxon>Bacteria</taxon>
        <taxon>Bacillati</taxon>
        <taxon>Actinomycetota</taxon>
        <taxon>Actinomycetes</taxon>
        <taxon>Mycobacteriales</taxon>
        <taxon>Nocardiaceae</taxon>
        <taxon>Rhodococcus</taxon>
    </lineage>
</organism>
<evidence type="ECO:0000313" key="2">
    <source>
        <dbReference type="Proteomes" id="UP000283479"/>
    </source>
</evidence>
<name>A0A438ARJ9_9NOCA</name>
<reference evidence="1 2" key="1">
    <citation type="submission" date="2018-11" db="EMBL/GenBank/DDBJ databases">
        <title>Rhodococcus spongicola sp. nov. and Rhodococcus xishaensis sp. nov. from marine sponges.</title>
        <authorList>
            <person name="Li L."/>
            <person name="Lin H.W."/>
        </authorList>
    </citation>
    <scope>NUCLEOTIDE SEQUENCE [LARGE SCALE GENOMIC DNA]</scope>
    <source>
        <strain evidence="1 2">LHW51113</strain>
    </source>
</reference>
<evidence type="ECO:0000313" key="1">
    <source>
        <dbReference type="EMBL" id="RVW01315.1"/>
    </source>
</evidence>
<accession>A0A438ARJ9</accession>
<dbReference type="AlphaFoldDB" id="A0A438ARJ9"/>
<comment type="caution">
    <text evidence="1">The sequence shown here is derived from an EMBL/GenBank/DDBJ whole genome shotgun (WGS) entry which is preliminary data.</text>
</comment>
<dbReference type="EMBL" id="RKLO01000005">
    <property type="protein sequence ID" value="RVW01315.1"/>
    <property type="molecule type" value="Genomic_DNA"/>
</dbReference>
<proteinExistence type="predicted"/>